<keyword evidence="5" id="KW-1185">Reference proteome</keyword>
<protein>
    <submittedName>
        <fullName evidence="4">ABC transporter substrate-binding protein</fullName>
    </submittedName>
</protein>
<accession>A0A5S4WH92</accession>
<dbReference type="EMBL" id="VSSR01000045">
    <property type="protein sequence ID" value="TYL79459.1"/>
    <property type="molecule type" value="Genomic_DNA"/>
</dbReference>
<feature type="chain" id="PRO_5024295971" evidence="2">
    <location>
        <begin position="28"/>
        <end position="278"/>
    </location>
</feature>
<organism evidence="4 5">
    <name type="scientific">Bradyrhizobium cytisi</name>
    <dbReference type="NCBI Taxonomy" id="515489"/>
    <lineage>
        <taxon>Bacteria</taxon>
        <taxon>Pseudomonadati</taxon>
        <taxon>Pseudomonadota</taxon>
        <taxon>Alphaproteobacteria</taxon>
        <taxon>Hyphomicrobiales</taxon>
        <taxon>Nitrobacteraceae</taxon>
        <taxon>Bradyrhizobium</taxon>
    </lineage>
</organism>
<dbReference type="PANTHER" id="PTHR35936">
    <property type="entry name" value="MEMBRANE-BOUND LYTIC MUREIN TRANSGLYCOSYLASE F"/>
    <property type="match status" value="1"/>
</dbReference>
<evidence type="ECO:0000313" key="4">
    <source>
        <dbReference type="EMBL" id="TYL79459.1"/>
    </source>
</evidence>
<dbReference type="InterPro" id="IPR001638">
    <property type="entry name" value="Solute-binding_3/MltF_N"/>
</dbReference>
<dbReference type="Pfam" id="PF00497">
    <property type="entry name" value="SBP_bac_3"/>
    <property type="match status" value="1"/>
</dbReference>
<evidence type="ECO:0000256" key="1">
    <source>
        <dbReference type="ARBA" id="ARBA00022729"/>
    </source>
</evidence>
<keyword evidence="1 2" id="KW-0732">Signal</keyword>
<dbReference type="AlphaFoldDB" id="A0A5S4WH92"/>
<name>A0A5S4WH92_9BRAD</name>
<dbReference type="PANTHER" id="PTHR35936:SF17">
    <property type="entry name" value="ARGININE-BINDING EXTRACELLULAR PROTEIN ARTP"/>
    <property type="match status" value="1"/>
</dbReference>
<sequence length="278" mass="30192">MLMKRVLVAAALFGAMTVSALSVQAWAIELPPEIAKRGSIKIALVPNYPPMEFRDPATNTLSGFDIDLGEAIGRKLGVKIEWTETSFAEFMPSISTGRVDAILSGFTDYASRHDIASFVDYLRSGPKFFVQQSRASEFKDMAALCGKKVGASRRTMFPAEIDKWSQKNCGSNPIQFVGTDGSADARTQLRQGRIDAAVQGNETLPYLMDLEPGTYAPVGDPFATQFTGIALPVKEKALQQAMIEAVDALIVDGTYKTLLAKWKLTDNALEKATINAGQ</sequence>
<dbReference type="Gene3D" id="3.40.190.10">
    <property type="entry name" value="Periplasmic binding protein-like II"/>
    <property type="match status" value="2"/>
</dbReference>
<comment type="caution">
    <text evidence="4">The sequence shown here is derived from an EMBL/GenBank/DDBJ whole genome shotgun (WGS) entry which is preliminary data.</text>
</comment>
<proteinExistence type="predicted"/>
<dbReference type="SUPFAM" id="SSF53850">
    <property type="entry name" value="Periplasmic binding protein-like II"/>
    <property type="match status" value="1"/>
</dbReference>
<evidence type="ECO:0000313" key="5">
    <source>
        <dbReference type="Proteomes" id="UP000324853"/>
    </source>
</evidence>
<dbReference type="CDD" id="cd01004">
    <property type="entry name" value="PBP2_MidA_like"/>
    <property type="match status" value="1"/>
</dbReference>
<dbReference type="OrthoDB" id="4577708at2"/>
<evidence type="ECO:0000259" key="3">
    <source>
        <dbReference type="SMART" id="SM00062"/>
    </source>
</evidence>
<gene>
    <name evidence="4" type="ORF">FXB38_27420</name>
</gene>
<reference evidence="4 5" key="1">
    <citation type="submission" date="2019-08" db="EMBL/GenBank/DDBJ databases">
        <title>Bradyrhizobium hipponensis sp. nov., a rhizobium isolated from a Lupinus angustifolius root nodule in Tunisia.</title>
        <authorList>
            <person name="Off K."/>
            <person name="Rejili M."/>
            <person name="Mars M."/>
            <person name="Brachmann A."/>
            <person name="Marin M."/>
        </authorList>
    </citation>
    <scope>NUCLEOTIDE SEQUENCE [LARGE SCALE GENOMIC DNA]</scope>
    <source>
        <strain evidence="4 5">CTAW11</strain>
    </source>
</reference>
<dbReference type="SMART" id="SM00062">
    <property type="entry name" value="PBPb"/>
    <property type="match status" value="1"/>
</dbReference>
<feature type="domain" description="Solute-binding protein family 3/N-terminal" evidence="3">
    <location>
        <begin position="39"/>
        <end position="266"/>
    </location>
</feature>
<evidence type="ECO:0000256" key="2">
    <source>
        <dbReference type="SAM" id="SignalP"/>
    </source>
</evidence>
<feature type="signal peptide" evidence="2">
    <location>
        <begin position="1"/>
        <end position="27"/>
    </location>
</feature>
<dbReference type="Proteomes" id="UP000324853">
    <property type="component" value="Unassembled WGS sequence"/>
</dbReference>